<dbReference type="AlphaFoldDB" id="A0A031WI21"/>
<name>A0A031WI21_CLODI</name>
<dbReference type="HAMAP" id="MF_00171">
    <property type="entry name" value="TruA"/>
    <property type="match status" value="1"/>
</dbReference>
<feature type="active site" description="Nucleophile" evidence="4 5">
    <location>
        <position position="53"/>
    </location>
</feature>
<dbReference type="EMBL" id="LK932360">
    <property type="protein sequence ID" value="CDS84270.1"/>
    <property type="molecule type" value="Genomic_DNA"/>
</dbReference>
<evidence type="ECO:0000256" key="2">
    <source>
        <dbReference type="ARBA" id="ARBA00022694"/>
    </source>
</evidence>
<dbReference type="EMBL" id="LK932516">
    <property type="protein sequence ID" value="CDS87620.1"/>
    <property type="molecule type" value="Genomic_DNA"/>
</dbReference>
<accession>A0A031WI21</accession>
<dbReference type="PANTHER" id="PTHR11142">
    <property type="entry name" value="PSEUDOURIDYLATE SYNTHASE"/>
    <property type="match status" value="1"/>
</dbReference>
<dbReference type="EMBL" id="DAEQIJ010000004">
    <property type="protein sequence ID" value="HBH2619542.1"/>
    <property type="molecule type" value="Genomic_DNA"/>
</dbReference>
<feature type="domain" description="Pseudouridine synthase I TruA alpha/beta" evidence="8">
    <location>
        <begin position="144"/>
        <end position="245"/>
    </location>
</feature>
<dbReference type="EC" id="5.4.99.12" evidence="4"/>
<feature type="domain" description="Pseudouridine synthase I TruA alpha/beta" evidence="8">
    <location>
        <begin position="7"/>
        <end position="105"/>
    </location>
</feature>
<dbReference type="EMBL" id="CAAJVP010000001">
    <property type="protein sequence ID" value="VHX93095.1"/>
    <property type="molecule type" value="Genomic_DNA"/>
</dbReference>
<keyword evidence="3 4" id="KW-0413">Isomerase</keyword>
<evidence type="ECO:0000313" key="14">
    <source>
        <dbReference type="EMBL" id="SJT13993.1"/>
    </source>
</evidence>
<evidence type="ECO:0000256" key="7">
    <source>
        <dbReference type="RuleBase" id="RU003792"/>
    </source>
</evidence>
<dbReference type="Gene3D" id="3.30.70.660">
    <property type="entry name" value="Pseudouridine synthase I, catalytic domain, C-terminal subdomain"/>
    <property type="match status" value="1"/>
</dbReference>
<dbReference type="PANTHER" id="PTHR11142:SF22">
    <property type="entry name" value="TRNA PSEUDOURIDINE SYNTHASE A 2"/>
    <property type="match status" value="1"/>
</dbReference>
<dbReference type="InterPro" id="IPR020095">
    <property type="entry name" value="PsdUridine_synth_TruA_C"/>
</dbReference>
<dbReference type="PATRIC" id="fig|1496.1371.peg.3067"/>
<dbReference type="InterPro" id="IPR020094">
    <property type="entry name" value="TruA/RsuA/RluB/E/F_N"/>
</dbReference>
<dbReference type="EMBL" id="LK933149">
    <property type="protein sequence ID" value="CDT41515.1"/>
    <property type="molecule type" value="Genomic_DNA"/>
</dbReference>
<comment type="catalytic activity">
    <reaction evidence="4 7">
        <text>uridine(38/39/40) in tRNA = pseudouridine(38/39/40) in tRNA</text>
        <dbReference type="Rhea" id="RHEA:22376"/>
        <dbReference type="Rhea" id="RHEA-COMP:10085"/>
        <dbReference type="Rhea" id="RHEA-COMP:10087"/>
        <dbReference type="ChEBI" id="CHEBI:65314"/>
        <dbReference type="ChEBI" id="CHEBI:65315"/>
        <dbReference type="EC" id="5.4.99.12"/>
    </reaction>
</comment>
<evidence type="ECO:0000256" key="1">
    <source>
        <dbReference type="ARBA" id="ARBA00009375"/>
    </source>
</evidence>
<evidence type="ECO:0000313" key="17">
    <source>
        <dbReference type="Proteomes" id="UP000189137"/>
    </source>
</evidence>
<evidence type="ECO:0000313" key="13">
    <source>
        <dbReference type="EMBL" id="HBH2619542.1"/>
    </source>
</evidence>
<evidence type="ECO:0000313" key="18">
    <source>
        <dbReference type="Proteomes" id="UP000372533"/>
    </source>
</evidence>
<evidence type="ECO:0000256" key="3">
    <source>
        <dbReference type="ARBA" id="ARBA00023235"/>
    </source>
</evidence>
<evidence type="ECO:0000256" key="4">
    <source>
        <dbReference type="HAMAP-Rule" id="MF_00171"/>
    </source>
</evidence>
<dbReference type="RefSeq" id="WP_003430279.1">
    <property type="nucleotide sequence ID" value="NZ_AP025558.1"/>
</dbReference>
<dbReference type="GO" id="GO:0160147">
    <property type="term" value="F:tRNA pseudouridine(38-40) synthase activity"/>
    <property type="evidence" value="ECO:0007669"/>
    <property type="project" value="UniProtKB-EC"/>
</dbReference>
<feature type="binding site" evidence="4 6">
    <location>
        <position position="111"/>
    </location>
    <ligand>
        <name>substrate</name>
    </ligand>
</feature>
<dbReference type="Proteomes" id="UP000878956">
    <property type="component" value="Unassembled WGS sequence"/>
</dbReference>
<dbReference type="InterPro" id="IPR020097">
    <property type="entry name" value="PsdUridine_synth_TruA_a/b_dom"/>
</dbReference>
<dbReference type="EMBL" id="CAADAN010000003">
    <property type="protein sequence ID" value="VFD30903.1"/>
    <property type="molecule type" value="Genomic_DNA"/>
</dbReference>
<evidence type="ECO:0000313" key="19">
    <source>
        <dbReference type="Proteomes" id="UP000411588"/>
    </source>
</evidence>
<dbReference type="Proteomes" id="UP000879542">
    <property type="component" value="Unassembled WGS sequence"/>
</dbReference>
<proteinExistence type="inferred from homology"/>
<dbReference type="CDD" id="cd02570">
    <property type="entry name" value="PseudoU_synth_EcTruA"/>
    <property type="match status" value="1"/>
</dbReference>
<sequence length="245" mass="28512">MRNIKMIVAYDGSRYKGYQKLGDNNMTIQEKLENVLSKMTNETVEIIGSGRTDMGAHARGQVVNFRTNCMDSLDKIQKYLYEYLPEDIVVKTVEEVDERFHSRYNVKSKTYMYKIDNNKYHNPFIRKYATHVSKKLDLDRMRKASEYLVGEHDFTSFASSKSKKKSNVREIYSINIKEDDNVIEIYVEGNGFLYNMVRIIVGALIDVGLKRRAPQDIKYMLESKDRCQSSDTAPAKGLCLWKVTY</sequence>
<gene>
    <name evidence="4 10" type="primary">truA</name>
    <name evidence="15" type="synonym">truA2</name>
    <name evidence="14" type="synonym">truA_1</name>
    <name evidence="11" type="ORF">BN1095_470032</name>
    <name evidence="10" type="ORF">BN1096_620131</name>
    <name evidence="9" type="ORF">BN1097_250133</name>
    <name evidence="12" type="ORF">KRM00_002808</name>
    <name evidence="13" type="ORF">KRQ00_001281</name>
    <name evidence="16" type="ORF">SAMEA1402366_00235</name>
    <name evidence="15" type="ORF">SAMEA1402399_01308</name>
    <name evidence="14" type="ORF">SAMEA3375112_03802</name>
</gene>
<dbReference type="PIRSF" id="PIRSF001430">
    <property type="entry name" value="tRNA_psdUrid_synth"/>
    <property type="match status" value="1"/>
</dbReference>
<reference evidence="10" key="1">
    <citation type="submission" date="2014-07" db="EMBL/GenBank/DDBJ databases">
        <authorList>
            <person name="Monot Marc"/>
        </authorList>
    </citation>
    <scope>NUCLEOTIDE SEQUENCE</scope>
    <source>
        <strain evidence="11">7032989</strain>
        <strain evidence="9">7032994</strain>
    </source>
</reference>
<dbReference type="OMA" id="RKYSYHI"/>
<evidence type="ECO:0000256" key="5">
    <source>
        <dbReference type="PIRSR" id="PIRSR001430-1"/>
    </source>
</evidence>
<dbReference type="Proteomes" id="UP000411588">
    <property type="component" value="Unassembled WGS sequence"/>
</dbReference>
<organism evidence="10">
    <name type="scientific">Clostridioides difficile</name>
    <name type="common">Peptoclostridium difficile</name>
    <dbReference type="NCBI Taxonomy" id="1496"/>
    <lineage>
        <taxon>Bacteria</taxon>
        <taxon>Bacillati</taxon>
        <taxon>Bacillota</taxon>
        <taxon>Clostridia</taxon>
        <taxon>Peptostreptococcales</taxon>
        <taxon>Peptostreptococcaceae</taxon>
        <taxon>Clostridioides</taxon>
    </lineage>
</organism>
<evidence type="ECO:0000313" key="16">
    <source>
        <dbReference type="EMBL" id="VHX93095.1"/>
    </source>
</evidence>
<comment type="similarity">
    <text evidence="1 4 7">Belongs to the tRNA pseudouridine synthase TruA family.</text>
</comment>
<dbReference type="FunFam" id="3.30.70.580:FF:000001">
    <property type="entry name" value="tRNA pseudouridine synthase A"/>
    <property type="match status" value="1"/>
</dbReference>
<comment type="subunit">
    <text evidence="4">Homodimer.</text>
</comment>
<protein>
    <recommendedName>
        <fullName evidence="4">tRNA pseudouridine synthase A</fullName>
        <ecNumber evidence="4">5.4.99.12</ecNumber>
    </recommendedName>
    <alternativeName>
        <fullName evidence="4">tRNA pseudouridine(38-40) synthase</fullName>
    </alternativeName>
    <alternativeName>
        <fullName evidence="4">tRNA pseudouridylate synthase I</fullName>
    </alternativeName>
    <alternativeName>
        <fullName evidence="4">tRNA-uridine isomerase I</fullName>
    </alternativeName>
</protein>
<evidence type="ECO:0000259" key="8">
    <source>
        <dbReference type="Pfam" id="PF01416"/>
    </source>
</evidence>
<comment type="function">
    <text evidence="4">Formation of pseudouridine at positions 38, 39 and 40 in the anticodon stem and loop of transfer RNAs.</text>
</comment>
<evidence type="ECO:0000313" key="10">
    <source>
        <dbReference type="EMBL" id="CDS87620.1"/>
    </source>
</evidence>
<dbReference type="Proteomes" id="UP000189137">
    <property type="component" value="Unassembled WGS sequence"/>
</dbReference>
<reference evidence="12" key="3">
    <citation type="journal article" date="2018" name="Genome Biol.">
        <title>SKESA: strategic k-mer extension for scrupulous assemblies.</title>
        <authorList>
            <person name="Souvorov A."/>
            <person name="Agarwala R."/>
            <person name="Lipman D.J."/>
        </authorList>
    </citation>
    <scope>NUCLEOTIDE SEQUENCE</scope>
    <source>
        <strain evidence="13">Clostridioides</strain>
        <strain evidence="12">HN1000</strain>
    </source>
</reference>
<dbReference type="EMBL" id="FUPS01000017">
    <property type="protein sequence ID" value="SJT13993.1"/>
    <property type="molecule type" value="Genomic_DNA"/>
</dbReference>
<reference evidence="14 17" key="2">
    <citation type="submission" date="2017-02" db="EMBL/GenBank/DDBJ databases">
        <authorList>
            <consortium name="Pathogen Informatics"/>
        </authorList>
    </citation>
    <scope>NUCLEOTIDE SEQUENCE [LARGE SCALE GENOMIC DNA]</scope>
    <source>
        <strain evidence="19">clo34</strain>
        <strain evidence="15">Clo34</strain>
        <strain evidence="18">tl291</strain>
        <strain evidence="16">Tl291</strain>
        <strain evidence="14 17">VRECD0157</strain>
    </source>
</reference>
<dbReference type="EMBL" id="DAEPXK010000034">
    <property type="protein sequence ID" value="HBH1543283.1"/>
    <property type="molecule type" value="Genomic_DNA"/>
</dbReference>
<dbReference type="KEGG" id="pdf:CD630DERM_17840"/>
<dbReference type="Proteomes" id="UP000372533">
    <property type="component" value="Unassembled WGS sequence"/>
</dbReference>
<comment type="caution">
    <text evidence="4">Lacks conserved residue(s) required for the propagation of feature annotation.</text>
</comment>
<evidence type="ECO:0000313" key="12">
    <source>
        <dbReference type="EMBL" id="HBH1543283.1"/>
    </source>
</evidence>
<dbReference type="GO" id="GO:0031119">
    <property type="term" value="P:tRNA pseudouridine synthesis"/>
    <property type="evidence" value="ECO:0007669"/>
    <property type="project" value="UniProtKB-UniRule"/>
</dbReference>
<evidence type="ECO:0000256" key="6">
    <source>
        <dbReference type="PIRSR" id="PIRSR001430-2"/>
    </source>
</evidence>
<dbReference type="GO" id="GO:0003723">
    <property type="term" value="F:RNA binding"/>
    <property type="evidence" value="ECO:0007669"/>
    <property type="project" value="InterPro"/>
</dbReference>
<evidence type="ECO:0000313" key="11">
    <source>
        <dbReference type="EMBL" id="CDT41515.1"/>
    </source>
</evidence>
<evidence type="ECO:0000313" key="15">
    <source>
        <dbReference type="EMBL" id="VFD30903.1"/>
    </source>
</evidence>
<dbReference type="NCBIfam" id="TIGR00071">
    <property type="entry name" value="hisT_truA"/>
    <property type="match status" value="1"/>
</dbReference>
<dbReference type="Gene3D" id="3.30.70.580">
    <property type="entry name" value="Pseudouridine synthase I, catalytic domain, N-terminal subdomain"/>
    <property type="match status" value="1"/>
</dbReference>
<reference evidence="12" key="4">
    <citation type="submission" date="2021-06" db="EMBL/GenBank/DDBJ databases">
        <authorList>
            <consortium name="NCBI Pathogen Detection Project"/>
        </authorList>
    </citation>
    <scope>NUCLEOTIDE SEQUENCE</scope>
    <source>
        <strain evidence="13">Clostridioides</strain>
        <strain evidence="12">HN1000</strain>
    </source>
</reference>
<dbReference type="InterPro" id="IPR001406">
    <property type="entry name" value="PsdUridine_synth_TruA"/>
</dbReference>
<dbReference type="Pfam" id="PF01416">
    <property type="entry name" value="PseudoU_synth_1"/>
    <property type="match status" value="2"/>
</dbReference>
<dbReference type="InterPro" id="IPR020103">
    <property type="entry name" value="PsdUridine_synth_cat_dom_sf"/>
</dbReference>
<dbReference type="SUPFAM" id="SSF55120">
    <property type="entry name" value="Pseudouridine synthase"/>
    <property type="match status" value="1"/>
</dbReference>
<keyword evidence="2 4" id="KW-0819">tRNA processing</keyword>
<evidence type="ECO:0000313" key="9">
    <source>
        <dbReference type="EMBL" id="CDS84270.1"/>
    </source>
</evidence>